<dbReference type="EMBL" id="MLAK01000624">
    <property type="protein sequence ID" value="OHT10002.1"/>
    <property type="molecule type" value="Genomic_DNA"/>
</dbReference>
<dbReference type="GO" id="GO:0005634">
    <property type="term" value="C:nucleus"/>
    <property type="evidence" value="ECO:0007669"/>
    <property type="project" value="TreeGrafter"/>
</dbReference>
<dbReference type="PROSITE" id="PS50082">
    <property type="entry name" value="WD_REPEATS_2"/>
    <property type="match status" value="2"/>
</dbReference>
<dbReference type="Proteomes" id="UP000179807">
    <property type="component" value="Unassembled WGS sequence"/>
</dbReference>
<keyword evidence="6" id="KW-1185">Reference proteome</keyword>
<name>A0A1J4KG52_9EUKA</name>
<dbReference type="InterPro" id="IPR051858">
    <property type="entry name" value="WD_repeat_GAD-1"/>
</dbReference>
<evidence type="ECO:0000313" key="6">
    <source>
        <dbReference type="Proteomes" id="UP000179807"/>
    </source>
</evidence>
<protein>
    <submittedName>
        <fullName evidence="5">Uncharacterized protein</fullName>
    </submittedName>
</protein>
<dbReference type="SMART" id="SM00320">
    <property type="entry name" value="WD40"/>
    <property type="match status" value="4"/>
</dbReference>
<keyword evidence="1 3" id="KW-0853">WD repeat</keyword>
<keyword evidence="2" id="KW-0677">Repeat</keyword>
<evidence type="ECO:0000256" key="3">
    <source>
        <dbReference type="PROSITE-ProRule" id="PRU00221"/>
    </source>
</evidence>
<dbReference type="InterPro" id="IPR001680">
    <property type="entry name" value="WD40_rpt"/>
</dbReference>
<reference evidence="5" key="1">
    <citation type="submission" date="2016-10" db="EMBL/GenBank/DDBJ databases">
        <authorList>
            <person name="Benchimol M."/>
            <person name="Almeida L.G."/>
            <person name="Vasconcelos A.T."/>
            <person name="Perreira-Neves A."/>
            <person name="Rosa I.A."/>
            <person name="Tasca T."/>
            <person name="Bogo M.R."/>
            <person name="de Souza W."/>
        </authorList>
    </citation>
    <scope>NUCLEOTIDE SEQUENCE [LARGE SCALE GENOMIC DNA]</scope>
    <source>
        <strain evidence="5">K</strain>
    </source>
</reference>
<evidence type="ECO:0000256" key="1">
    <source>
        <dbReference type="ARBA" id="ARBA00022574"/>
    </source>
</evidence>
<organism evidence="5 6">
    <name type="scientific">Tritrichomonas foetus</name>
    <dbReference type="NCBI Taxonomy" id="1144522"/>
    <lineage>
        <taxon>Eukaryota</taxon>
        <taxon>Metamonada</taxon>
        <taxon>Parabasalia</taxon>
        <taxon>Tritrichomonadida</taxon>
        <taxon>Tritrichomonadidae</taxon>
        <taxon>Tritrichomonas</taxon>
    </lineage>
</organism>
<accession>A0A1J4KG52</accession>
<dbReference type="Pfam" id="PF00400">
    <property type="entry name" value="WD40"/>
    <property type="match status" value="2"/>
</dbReference>
<dbReference type="OrthoDB" id="10264376at2759"/>
<gene>
    <name evidence="5" type="ORF">TRFO_20906</name>
</gene>
<dbReference type="Gene3D" id="2.130.10.10">
    <property type="entry name" value="YVTN repeat-like/Quinoprotein amine dehydrogenase"/>
    <property type="match status" value="2"/>
</dbReference>
<dbReference type="GeneID" id="94836359"/>
<dbReference type="InterPro" id="IPR015943">
    <property type="entry name" value="WD40/YVTN_repeat-like_dom_sf"/>
</dbReference>
<proteinExistence type="predicted"/>
<dbReference type="PROSITE" id="PS50294">
    <property type="entry name" value="WD_REPEATS_REGION"/>
    <property type="match status" value="2"/>
</dbReference>
<evidence type="ECO:0000256" key="4">
    <source>
        <dbReference type="SAM" id="MobiDB-lite"/>
    </source>
</evidence>
<evidence type="ECO:0000313" key="5">
    <source>
        <dbReference type="EMBL" id="OHT10002.1"/>
    </source>
</evidence>
<feature type="compositionally biased region" description="Basic and acidic residues" evidence="4">
    <location>
        <begin position="39"/>
        <end position="51"/>
    </location>
</feature>
<dbReference type="RefSeq" id="XP_068363138.1">
    <property type="nucleotide sequence ID" value="XM_068501655.1"/>
</dbReference>
<dbReference type="SUPFAM" id="SSF50978">
    <property type="entry name" value="WD40 repeat-like"/>
    <property type="match status" value="1"/>
</dbReference>
<sequence>MDEELKSLGLPTSFGMRKRTHFQPRKKSQQNSRPLNQEFKVKGTEKAEEKPVEEKKVYVPITIERTPLKQIGPFPPPPSDSSFDIKCPISQELKMATHTKRVTAIATNYSGSHIYTGSDDCVVKYWNFNTLEIGNMEPAVNLFLENVYQVNSIDAVDDGHLVMFATGAAEAQLFDHTGLRKGQTMRGDMYIDDKSNTTGHTCEILRAQFKPRDGSEFATVSRDGTLRFWDTEKLNKQKCVIKLSFRGGPCNQGKAMAYKPDGSGAFVTACDPSVRFYVQNVNNIFSTPQIKIPAPANVGAVAAANDCVHVAGRLEEEGDVLIWDIRNPNKPVFSFLADSNVTSLSFSPNSQYVLIPEIVHPKSRQGGSVQLLNIYTQKIEHRIWLPTGVGARTVLWHPELNQIIIGCEDGNTRVLFDSEISKNGAITVLEKGIKLKTETDDAIIGQLTPQLLDPEYERVIKGFWYPFVDEEKRKKRAAALPKAPLWGVGHHGQIAIHPLQAQLAELNQVDEPDDTDVVESIRARSKLAELKYFTNVTQNKEIDGEA</sequence>
<dbReference type="VEuPathDB" id="TrichDB:TRFO_20906"/>
<feature type="compositionally biased region" description="Basic residues" evidence="4">
    <location>
        <begin position="16"/>
        <end position="28"/>
    </location>
</feature>
<dbReference type="AlphaFoldDB" id="A0A1J4KG52"/>
<dbReference type="InterPro" id="IPR036322">
    <property type="entry name" value="WD40_repeat_dom_sf"/>
</dbReference>
<dbReference type="PANTHER" id="PTHR16017:SF0">
    <property type="entry name" value="WD REPEAT-CONTAINING PROTEIN 70"/>
    <property type="match status" value="1"/>
</dbReference>
<comment type="caution">
    <text evidence="5">The sequence shown here is derived from an EMBL/GenBank/DDBJ whole genome shotgun (WGS) entry which is preliminary data.</text>
</comment>
<dbReference type="PANTHER" id="PTHR16017">
    <property type="entry name" value="GASTRULATION DEFECTIVE PROTEIN 1-RELATED"/>
    <property type="match status" value="1"/>
</dbReference>
<feature type="repeat" description="WD" evidence="3">
    <location>
        <begin position="95"/>
        <end position="130"/>
    </location>
</feature>
<feature type="region of interest" description="Disordered" evidence="4">
    <location>
        <begin position="1"/>
        <end position="51"/>
    </location>
</feature>
<dbReference type="GO" id="GO:0035861">
    <property type="term" value="C:site of double-strand break"/>
    <property type="evidence" value="ECO:0007669"/>
    <property type="project" value="TreeGrafter"/>
</dbReference>
<feature type="repeat" description="WD" evidence="3">
    <location>
        <begin position="197"/>
        <end position="232"/>
    </location>
</feature>
<evidence type="ECO:0000256" key="2">
    <source>
        <dbReference type="ARBA" id="ARBA00022737"/>
    </source>
</evidence>